<dbReference type="Proteomes" id="UP001157034">
    <property type="component" value="Unassembled WGS sequence"/>
</dbReference>
<sequence length="132" mass="15090">MTHNRRYEAIYDEIGRRQIEEMALRPQPLSLTPEEAGLAEHLLFRPAEPIRVRAWVRYPELVVYVLADASGWNDRSVELRWRAPDGSGREALVCASAVRRLGPVPREARDRDLAPWYGHRASDADPQPPGPR</sequence>
<dbReference type="EMBL" id="BSVB01000001">
    <property type="protein sequence ID" value="GMA94897.1"/>
    <property type="molecule type" value="Genomic_DNA"/>
</dbReference>
<protein>
    <submittedName>
        <fullName evidence="2">Uncharacterized protein</fullName>
    </submittedName>
</protein>
<proteinExistence type="predicted"/>
<keyword evidence="3" id="KW-1185">Reference proteome</keyword>
<feature type="region of interest" description="Disordered" evidence="1">
    <location>
        <begin position="111"/>
        <end position="132"/>
    </location>
</feature>
<accession>A0ABQ6K4J8</accession>
<organism evidence="2 3">
    <name type="scientific">Pseudolysinimonas kribbensis</name>
    <dbReference type="NCBI Taxonomy" id="433641"/>
    <lineage>
        <taxon>Bacteria</taxon>
        <taxon>Bacillati</taxon>
        <taxon>Actinomycetota</taxon>
        <taxon>Actinomycetes</taxon>
        <taxon>Micrococcales</taxon>
        <taxon>Microbacteriaceae</taxon>
        <taxon>Pseudolysinimonas</taxon>
    </lineage>
</organism>
<comment type="caution">
    <text evidence="2">The sequence shown here is derived from an EMBL/GenBank/DDBJ whole genome shotgun (WGS) entry which is preliminary data.</text>
</comment>
<name>A0ABQ6K4J8_9MICO</name>
<dbReference type="RefSeq" id="WP_284253768.1">
    <property type="nucleotide sequence ID" value="NZ_BAAAQO010000002.1"/>
</dbReference>
<gene>
    <name evidence="2" type="ORF">GCM10025881_17210</name>
</gene>
<evidence type="ECO:0000313" key="3">
    <source>
        <dbReference type="Proteomes" id="UP001157034"/>
    </source>
</evidence>
<reference evidence="3" key="1">
    <citation type="journal article" date="2019" name="Int. J. Syst. Evol. Microbiol.">
        <title>The Global Catalogue of Microorganisms (GCM) 10K type strain sequencing project: providing services to taxonomists for standard genome sequencing and annotation.</title>
        <authorList>
            <consortium name="The Broad Institute Genomics Platform"/>
            <consortium name="The Broad Institute Genome Sequencing Center for Infectious Disease"/>
            <person name="Wu L."/>
            <person name="Ma J."/>
        </authorList>
    </citation>
    <scope>NUCLEOTIDE SEQUENCE [LARGE SCALE GENOMIC DNA]</scope>
    <source>
        <strain evidence="3">NBRC 108894</strain>
    </source>
</reference>
<evidence type="ECO:0000313" key="2">
    <source>
        <dbReference type="EMBL" id="GMA94897.1"/>
    </source>
</evidence>
<evidence type="ECO:0000256" key="1">
    <source>
        <dbReference type="SAM" id="MobiDB-lite"/>
    </source>
</evidence>